<dbReference type="PANTHER" id="PTHR23336:SF76">
    <property type="entry name" value="MORC S5 DOMAIN-CONTAINING PROTEIN"/>
    <property type="match status" value="1"/>
</dbReference>
<dbReference type="Pfam" id="PF17942">
    <property type="entry name" value="Morc6_S5"/>
    <property type="match status" value="1"/>
</dbReference>
<dbReference type="GO" id="GO:0016887">
    <property type="term" value="F:ATP hydrolysis activity"/>
    <property type="evidence" value="ECO:0007669"/>
    <property type="project" value="InterPro"/>
</dbReference>
<dbReference type="InterPro" id="IPR045261">
    <property type="entry name" value="MORC_ATPase"/>
</dbReference>
<dbReference type="InterPro" id="IPR041006">
    <property type="entry name" value="Morc_S5"/>
</dbReference>
<evidence type="ECO:0000256" key="1">
    <source>
        <dbReference type="SAM" id="MobiDB-lite"/>
    </source>
</evidence>
<dbReference type="Gene3D" id="1.20.58.130">
    <property type="match status" value="2"/>
</dbReference>
<feature type="region of interest" description="Disordered" evidence="1">
    <location>
        <begin position="261"/>
        <end position="294"/>
    </location>
</feature>
<name>A0AAE1CNA1_9GAST</name>
<feature type="compositionally biased region" description="Basic and acidic residues" evidence="1">
    <location>
        <begin position="423"/>
        <end position="441"/>
    </location>
</feature>
<proteinExistence type="predicted"/>
<evidence type="ECO:0000259" key="2">
    <source>
        <dbReference type="Pfam" id="PF17942"/>
    </source>
</evidence>
<dbReference type="AlphaFoldDB" id="A0AAE1CNA1"/>
<reference evidence="3" key="1">
    <citation type="journal article" date="2023" name="G3 (Bethesda)">
        <title>A reference genome for the long-term kleptoplast-retaining sea slug Elysia crispata morphotype clarki.</title>
        <authorList>
            <person name="Eastman K.E."/>
            <person name="Pendleton A.L."/>
            <person name="Shaikh M.A."/>
            <person name="Suttiyut T."/>
            <person name="Ogas R."/>
            <person name="Tomko P."/>
            <person name="Gavelis G."/>
            <person name="Widhalm J.R."/>
            <person name="Wisecaver J.H."/>
        </authorList>
    </citation>
    <scope>NUCLEOTIDE SEQUENCE</scope>
    <source>
        <strain evidence="3">ECLA1</strain>
    </source>
</reference>
<dbReference type="GO" id="GO:0005634">
    <property type="term" value="C:nucleus"/>
    <property type="evidence" value="ECO:0007669"/>
    <property type="project" value="TreeGrafter"/>
</dbReference>
<comment type="caution">
    <text evidence="3">The sequence shown here is derived from an EMBL/GenBank/DDBJ whole genome shotgun (WGS) entry which is preliminary data.</text>
</comment>
<accession>A0AAE1CNA1</accession>
<evidence type="ECO:0000313" key="3">
    <source>
        <dbReference type="EMBL" id="KAK3718972.1"/>
    </source>
</evidence>
<sequence length="449" mass="52415">MRPTLIQVLLPSLHHQTATIPFQSKGSTVDRLKTIQNSRINKHDLMQRGEDYCRKMDYCTILFLEPKMTIHIRGKTVRSKSVSYSLNDKNYFDYRPRNEEKPIRITFGFTFEDEKTENYGMMLYHRNRLIKAFERVGCQKQSQNAHGTGVVGVAEVDFLEPIHTKQDFIRNEMFNNAMKSFGDKLNRYWDMKRTTRVLRNTRNRRGGRGESRDPATNLTPPKREINLGILDNPRSPVNQNQTQKSHSIGGIGMALRDEGRATNNQADSPVQRTEEPTSSVHAQREMSAAQSKPELKTEINELQTDIDKSNSEEVEMSAAQKIEELETEIDKLNTEKDEMSETQEAETYELKMEINELKREIAKLNYEKVEMNTTQEMETHELKKEINELRTEITKLKREKKKMSDTKETETHELKKEIKELKTEIDKLKTEKNELTSEKRYGSKRKKMS</sequence>
<feature type="domain" description="Morc S5" evidence="2">
    <location>
        <begin position="57"/>
        <end position="189"/>
    </location>
</feature>
<feature type="compositionally biased region" description="Polar residues" evidence="1">
    <location>
        <begin position="261"/>
        <end position="281"/>
    </location>
</feature>
<dbReference type="EMBL" id="JAWDGP010007425">
    <property type="protein sequence ID" value="KAK3718972.1"/>
    <property type="molecule type" value="Genomic_DNA"/>
</dbReference>
<keyword evidence="4" id="KW-1185">Reference proteome</keyword>
<protein>
    <recommendedName>
        <fullName evidence="2">Morc S5 domain-containing protein</fullName>
    </recommendedName>
</protein>
<feature type="compositionally biased region" description="Polar residues" evidence="1">
    <location>
        <begin position="235"/>
        <end position="246"/>
    </location>
</feature>
<evidence type="ECO:0000313" key="4">
    <source>
        <dbReference type="Proteomes" id="UP001283361"/>
    </source>
</evidence>
<dbReference type="Proteomes" id="UP001283361">
    <property type="component" value="Unassembled WGS sequence"/>
</dbReference>
<gene>
    <name evidence="3" type="ORF">RRG08_057132</name>
</gene>
<feature type="region of interest" description="Disordered" evidence="1">
    <location>
        <begin position="423"/>
        <end position="449"/>
    </location>
</feature>
<dbReference type="PANTHER" id="PTHR23336">
    <property type="entry name" value="ZINC FINGER CW-TYPE COILED-COIL DOMAIN PROTEIN 3"/>
    <property type="match status" value="1"/>
</dbReference>
<feature type="region of interest" description="Disordered" evidence="1">
    <location>
        <begin position="201"/>
        <end position="248"/>
    </location>
</feature>
<organism evidence="3 4">
    <name type="scientific">Elysia crispata</name>
    <name type="common">lettuce slug</name>
    <dbReference type="NCBI Taxonomy" id="231223"/>
    <lineage>
        <taxon>Eukaryota</taxon>
        <taxon>Metazoa</taxon>
        <taxon>Spiralia</taxon>
        <taxon>Lophotrochozoa</taxon>
        <taxon>Mollusca</taxon>
        <taxon>Gastropoda</taxon>
        <taxon>Heterobranchia</taxon>
        <taxon>Euthyneura</taxon>
        <taxon>Panpulmonata</taxon>
        <taxon>Sacoglossa</taxon>
        <taxon>Placobranchoidea</taxon>
        <taxon>Plakobranchidae</taxon>
        <taxon>Elysia</taxon>
    </lineage>
</organism>